<dbReference type="InterPro" id="IPR056546">
    <property type="entry name" value="MreB_MamK-like"/>
</dbReference>
<dbReference type="NCBIfam" id="NF010539">
    <property type="entry name" value="PRK13927.1"/>
    <property type="match status" value="1"/>
</dbReference>
<sequence length="339" mass="35445">MLSTDVGIDLGTSTVLVFVRGRGVVVHEPSIVAVDRRSGAVVAVGSQALAMLGRTPDSIRAVRPLRDGVVASYEVTLQMLIHLLRAVSGPVRWSRPRAAVCLPSVVTDVERRAVVEACRAAGAREVLLVSEPMAAALGADMPVHEVRGHLIVDVGGGTTDVAVISMGQEVVSDSVRVAGDHMDDAIARHLRRTYGLEVGERTAEEVKRTVGTADPDEKPAPARSMEVRGRDVVTGLPRSVTVTDRSIAAVLAEPIGAIISGIRAALERTPPELAADIAGGGLLLTGGGALLPALDRVIERETGLAARVADDPVGCVARGTGKVLETLRRARPLAPRFLA</sequence>
<accession>A0ABZ1BQ12</accession>
<evidence type="ECO:0000313" key="8">
    <source>
        <dbReference type="Proteomes" id="UP001333102"/>
    </source>
</evidence>
<evidence type="ECO:0000256" key="1">
    <source>
        <dbReference type="ARBA" id="ARBA00022490"/>
    </source>
</evidence>
<evidence type="ECO:0000256" key="2">
    <source>
        <dbReference type="ARBA" id="ARBA00022741"/>
    </source>
</evidence>
<dbReference type="InterPro" id="IPR004753">
    <property type="entry name" value="MreB"/>
</dbReference>
<dbReference type="PANTHER" id="PTHR42749:SF1">
    <property type="entry name" value="CELL SHAPE-DETERMINING PROTEIN MREB"/>
    <property type="match status" value="1"/>
</dbReference>
<dbReference type="HAMAP" id="MF_02207">
    <property type="entry name" value="MreB"/>
    <property type="match status" value="1"/>
</dbReference>
<comment type="subcellular location">
    <subcellularLocation>
        <location evidence="6">Cytoplasm</location>
    </subcellularLocation>
    <text evidence="6">Membrane-associated.</text>
</comment>
<dbReference type="InterPro" id="IPR043129">
    <property type="entry name" value="ATPase_NBD"/>
</dbReference>
<evidence type="ECO:0000256" key="4">
    <source>
        <dbReference type="ARBA" id="ARBA00022960"/>
    </source>
</evidence>
<comment type="similarity">
    <text evidence="5 6">Belongs to the FtsA/MreB family.</text>
</comment>
<feature type="binding site" evidence="6">
    <location>
        <begin position="204"/>
        <end position="207"/>
    </location>
    <ligand>
        <name>ATP</name>
        <dbReference type="ChEBI" id="CHEBI:30616"/>
    </ligand>
</feature>
<comment type="caution">
    <text evidence="6">Lacks conserved residue(s) required for the propagation of feature annotation.</text>
</comment>
<dbReference type="Gene3D" id="3.30.420.40">
    <property type="match status" value="2"/>
</dbReference>
<name>A0ABZ1BQ12_9FIRM</name>
<dbReference type="Proteomes" id="UP001333102">
    <property type="component" value="Chromosome"/>
</dbReference>
<protein>
    <recommendedName>
        <fullName evidence="6">Cell shape-determining protein MreB</fullName>
    </recommendedName>
</protein>
<comment type="function">
    <text evidence="6">Forms membrane-associated dynamic filaments that are essential for cell shape determination. Acts by regulating cell wall synthesis and cell elongation, and thus cell shape. A feedback loop between cell geometry and MreB localization may maintain elongated cell shape by targeting cell wall growth to regions of negative cell wall curvature.</text>
</comment>
<keyword evidence="4 6" id="KW-0133">Cell shape</keyword>
<dbReference type="PANTHER" id="PTHR42749">
    <property type="entry name" value="CELL SHAPE-DETERMINING PROTEIN MREB"/>
    <property type="match status" value="1"/>
</dbReference>
<comment type="subunit">
    <text evidence="6">Forms polymers.</text>
</comment>
<feature type="binding site" evidence="6">
    <location>
        <begin position="287"/>
        <end position="290"/>
    </location>
    <ligand>
        <name>ATP</name>
        <dbReference type="ChEBI" id="CHEBI:30616"/>
    </ligand>
</feature>
<feature type="binding site" evidence="6">
    <location>
        <begin position="156"/>
        <end position="158"/>
    </location>
    <ligand>
        <name>ATP</name>
        <dbReference type="ChEBI" id="CHEBI:30616"/>
    </ligand>
</feature>
<proteinExistence type="inferred from homology"/>
<dbReference type="NCBIfam" id="TIGR00904">
    <property type="entry name" value="mreB"/>
    <property type="match status" value="1"/>
</dbReference>
<keyword evidence="8" id="KW-1185">Reference proteome</keyword>
<evidence type="ECO:0000256" key="5">
    <source>
        <dbReference type="ARBA" id="ARBA00023458"/>
    </source>
</evidence>
<dbReference type="EMBL" id="CP141614">
    <property type="protein sequence ID" value="WRP14906.1"/>
    <property type="molecule type" value="Genomic_DNA"/>
</dbReference>
<dbReference type="CDD" id="cd10225">
    <property type="entry name" value="ASKHA_NBD_MreB-like"/>
    <property type="match status" value="1"/>
</dbReference>
<reference evidence="8" key="1">
    <citation type="submission" date="2023-12" db="EMBL/GenBank/DDBJ databases">
        <title>Novel isolates from deep terrestrial aquifers shed light on the physiology and ecology of the class Limnochordia.</title>
        <authorList>
            <person name="Karnachuk O.V."/>
            <person name="Lukina A.P."/>
            <person name="Avakyan M.R."/>
            <person name="Kadnikov V."/>
            <person name="Begmatov S."/>
            <person name="Beletsky A.V."/>
            <person name="Mardanov A.V."/>
            <person name="Ravin N.V."/>
        </authorList>
    </citation>
    <scope>NUCLEOTIDE SEQUENCE [LARGE SCALE GENOMIC DNA]</scope>
    <source>
        <strain evidence="8">LN</strain>
    </source>
</reference>
<dbReference type="RefSeq" id="WP_324669293.1">
    <property type="nucleotide sequence ID" value="NZ_CP141614.1"/>
</dbReference>
<evidence type="ECO:0000256" key="3">
    <source>
        <dbReference type="ARBA" id="ARBA00022840"/>
    </source>
</evidence>
<keyword evidence="1 6" id="KW-0963">Cytoplasm</keyword>
<dbReference type="PRINTS" id="PR01652">
    <property type="entry name" value="SHAPEPROTEIN"/>
</dbReference>
<organism evidence="7 8">
    <name type="scientific">Geochorda subterranea</name>
    <dbReference type="NCBI Taxonomy" id="3109564"/>
    <lineage>
        <taxon>Bacteria</taxon>
        <taxon>Bacillati</taxon>
        <taxon>Bacillota</taxon>
        <taxon>Limnochordia</taxon>
        <taxon>Limnochordales</taxon>
        <taxon>Geochordaceae</taxon>
        <taxon>Geochorda</taxon>
    </lineage>
</organism>
<dbReference type="Pfam" id="PF06723">
    <property type="entry name" value="MreB_Mbl"/>
    <property type="match status" value="1"/>
</dbReference>
<gene>
    <name evidence="6" type="primary">mreB</name>
    <name evidence="7" type="ORF">VLY81_01660</name>
</gene>
<keyword evidence="2 6" id="KW-0547">Nucleotide-binding</keyword>
<evidence type="ECO:0000256" key="6">
    <source>
        <dbReference type="HAMAP-Rule" id="MF_02207"/>
    </source>
</evidence>
<keyword evidence="3 6" id="KW-0067">ATP-binding</keyword>
<dbReference type="SUPFAM" id="SSF53067">
    <property type="entry name" value="Actin-like ATPase domain"/>
    <property type="match status" value="2"/>
</dbReference>
<evidence type="ECO:0000313" key="7">
    <source>
        <dbReference type="EMBL" id="WRP14906.1"/>
    </source>
</evidence>